<dbReference type="InParanoid" id="A0A0C3F7B4"/>
<dbReference type="Proteomes" id="UP000054166">
    <property type="component" value="Unassembled WGS sequence"/>
</dbReference>
<dbReference type="EMBL" id="KN833042">
    <property type="protein sequence ID" value="KIM75799.1"/>
    <property type="molecule type" value="Genomic_DNA"/>
</dbReference>
<evidence type="ECO:0000313" key="3">
    <source>
        <dbReference type="Proteomes" id="UP000054166"/>
    </source>
</evidence>
<evidence type="ECO:0000313" key="2">
    <source>
        <dbReference type="EMBL" id="KIM75799.1"/>
    </source>
</evidence>
<name>A0A0C3F7B4_PILCF</name>
<proteinExistence type="predicted"/>
<reference evidence="3" key="2">
    <citation type="submission" date="2015-01" db="EMBL/GenBank/DDBJ databases">
        <title>Evolutionary Origins and Diversification of the Mycorrhizal Mutualists.</title>
        <authorList>
            <consortium name="DOE Joint Genome Institute"/>
            <consortium name="Mycorrhizal Genomics Consortium"/>
            <person name="Kohler A."/>
            <person name="Kuo A."/>
            <person name="Nagy L.G."/>
            <person name="Floudas D."/>
            <person name="Copeland A."/>
            <person name="Barry K.W."/>
            <person name="Cichocki N."/>
            <person name="Veneault-Fourrey C."/>
            <person name="LaButti K."/>
            <person name="Lindquist E.A."/>
            <person name="Lipzen A."/>
            <person name="Lundell T."/>
            <person name="Morin E."/>
            <person name="Murat C."/>
            <person name="Riley R."/>
            <person name="Ohm R."/>
            <person name="Sun H."/>
            <person name="Tunlid A."/>
            <person name="Henrissat B."/>
            <person name="Grigoriev I.V."/>
            <person name="Hibbett D.S."/>
            <person name="Martin F."/>
        </authorList>
    </citation>
    <scope>NUCLEOTIDE SEQUENCE [LARGE SCALE GENOMIC DNA]</scope>
    <source>
        <strain evidence="3">F 1598</strain>
    </source>
</reference>
<gene>
    <name evidence="2" type="ORF">PILCRDRAFT_13297</name>
</gene>
<feature type="region of interest" description="Disordered" evidence="1">
    <location>
        <begin position="120"/>
        <end position="148"/>
    </location>
</feature>
<organism evidence="2 3">
    <name type="scientific">Piloderma croceum (strain F 1598)</name>
    <dbReference type="NCBI Taxonomy" id="765440"/>
    <lineage>
        <taxon>Eukaryota</taxon>
        <taxon>Fungi</taxon>
        <taxon>Dikarya</taxon>
        <taxon>Basidiomycota</taxon>
        <taxon>Agaricomycotina</taxon>
        <taxon>Agaricomycetes</taxon>
        <taxon>Agaricomycetidae</taxon>
        <taxon>Atheliales</taxon>
        <taxon>Atheliaceae</taxon>
        <taxon>Piloderma</taxon>
    </lineage>
</organism>
<accession>A0A0C3F7B4</accession>
<evidence type="ECO:0000256" key="1">
    <source>
        <dbReference type="SAM" id="MobiDB-lite"/>
    </source>
</evidence>
<dbReference type="HOGENOM" id="CLU_1205177_0_0_1"/>
<sequence length="230" mass="25385">MLPVREAVKCLGSLYGSQPPRVTSLALAQRPVGRRLSNWLPSTALRHAARSYALHQMKLHIHDFRISRLTATTEGSLPYGSRFLGSSTVHLCVHDHLKIASKVICDDTYSNKSWSIVGRGDDSGPIDQSDGVRDVSAPGSGDSKKLEDRHDIAKTGHHITKSLPRLSPEYEHASPITSDPPQADIFRLFQCQHSLLPIAHLQAQPSVNNCMFLMLSVLARLVAHAFIRQC</sequence>
<dbReference type="AlphaFoldDB" id="A0A0C3F7B4"/>
<dbReference type="OrthoDB" id="244495at2759"/>
<reference evidence="2 3" key="1">
    <citation type="submission" date="2014-04" db="EMBL/GenBank/DDBJ databases">
        <authorList>
            <consortium name="DOE Joint Genome Institute"/>
            <person name="Kuo A."/>
            <person name="Tarkka M."/>
            <person name="Buscot F."/>
            <person name="Kohler A."/>
            <person name="Nagy L.G."/>
            <person name="Floudas D."/>
            <person name="Copeland A."/>
            <person name="Barry K.W."/>
            <person name="Cichocki N."/>
            <person name="Veneault-Fourrey C."/>
            <person name="LaButti K."/>
            <person name="Lindquist E.A."/>
            <person name="Lipzen A."/>
            <person name="Lundell T."/>
            <person name="Morin E."/>
            <person name="Murat C."/>
            <person name="Sun H."/>
            <person name="Tunlid A."/>
            <person name="Henrissat B."/>
            <person name="Grigoriev I.V."/>
            <person name="Hibbett D.S."/>
            <person name="Martin F."/>
            <person name="Nordberg H.P."/>
            <person name="Cantor M.N."/>
            <person name="Hua S.X."/>
        </authorList>
    </citation>
    <scope>NUCLEOTIDE SEQUENCE [LARGE SCALE GENOMIC DNA]</scope>
    <source>
        <strain evidence="2 3">F 1598</strain>
    </source>
</reference>
<keyword evidence="3" id="KW-1185">Reference proteome</keyword>
<protein>
    <submittedName>
        <fullName evidence="2">Uncharacterized protein</fullName>
    </submittedName>
</protein>